<dbReference type="PANTHER" id="PTHR34115:SF17">
    <property type="entry name" value="PROTEIN, PUTATIVE-RELATED"/>
    <property type="match status" value="1"/>
</dbReference>
<name>A0AAW2CNM4_9ROSI</name>
<evidence type="ECO:0000256" key="1">
    <source>
        <dbReference type="SAM" id="Phobius"/>
    </source>
</evidence>
<evidence type="ECO:0000313" key="2">
    <source>
        <dbReference type="EMBL" id="KAK9999792.1"/>
    </source>
</evidence>
<protein>
    <submittedName>
        <fullName evidence="2">Uncharacterized protein</fullName>
    </submittedName>
</protein>
<feature type="transmembrane region" description="Helical" evidence="1">
    <location>
        <begin position="119"/>
        <end position="137"/>
    </location>
</feature>
<feature type="transmembrane region" description="Helical" evidence="1">
    <location>
        <begin position="94"/>
        <end position="113"/>
    </location>
</feature>
<dbReference type="Proteomes" id="UP001459277">
    <property type="component" value="Unassembled WGS sequence"/>
</dbReference>
<dbReference type="PANTHER" id="PTHR34115">
    <property type="entry name" value="PROTEIN, PUTATIVE-RELATED"/>
    <property type="match status" value="1"/>
</dbReference>
<keyword evidence="1" id="KW-0472">Membrane</keyword>
<accession>A0AAW2CNM4</accession>
<dbReference type="InterPro" id="IPR053258">
    <property type="entry name" value="Ca-permeable_cation_channel"/>
</dbReference>
<reference evidence="2 3" key="1">
    <citation type="submission" date="2024-01" db="EMBL/GenBank/DDBJ databases">
        <title>A telomere-to-telomere, gap-free genome of sweet tea (Lithocarpus litseifolius).</title>
        <authorList>
            <person name="Zhou J."/>
        </authorList>
    </citation>
    <scope>NUCLEOTIDE SEQUENCE [LARGE SCALE GENOMIC DNA]</scope>
    <source>
        <strain evidence="2">Zhou-2022a</strain>
        <tissue evidence="2">Leaf</tissue>
    </source>
</reference>
<evidence type="ECO:0000313" key="3">
    <source>
        <dbReference type="Proteomes" id="UP001459277"/>
    </source>
</evidence>
<keyword evidence="1" id="KW-1133">Transmembrane helix</keyword>
<gene>
    <name evidence="2" type="ORF">SO802_019395</name>
</gene>
<comment type="caution">
    <text evidence="2">The sequence shown here is derived from an EMBL/GenBank/DDBJ whole genome shotgun (WGS) entry which is preliminary data.</text>
</comment>
<sequence>MKKPKHTESAFSKRYIECSASEDEATSSTPFHEVFGFLIMLLLTLVGVHFQGLNMSPLKTHYAAMVLFIIAVFIYSIAFAGIKVGPHNTSYLPIFNFICLTSGIIACELLVYILIPTFWLLIINLCATLVEVLRRWYKQISARLIDDLVLDTSSHLLQKIHQSASKAFAGFTLTHCSTEKEEDNGIQNAEIV</sequence>
<feature type="transmembrane region" description="Helical" evidence="1">
    <location>
        <begin position="34"/>
        <end position="50"/>
    </location>
</feature>
<keyword evidence="1" id="KW-0812">Transmembrane</keyword>
<proteinExistence type="predicted"/>
<dbReference type="AlphaFoldDB" id="A0AAW2CNM4"/>
<dbReference type="EMBL" id="JAZDWU010000006">
    <property type="protein sequence ID" value="KAK9999792.1"/>
    <property type="molecule type" value="Genomic_DNA"/>
</dbReference>
<feature type="transmembrane region" description="Helical" evidence="1">
    <location>
        <begin position="62"/>
        <end position="82"/>
    </location>
</feature>
<keyword evidence="3" id="KW-1185">Reference proteome</keyword>
<organism evidence="2 3">
    <name type="scientific">Lithocarpus litseifolius</name>
    <dbReference type="NCBI Taxonomy" id="425828"/>
    <lineage>
        <taxon>Eukaryota</taxon>
        <taxon>Viridiplantae</taxon>
        <taxon>Streptophyta</taxon>
        <taxon>Embryophyta</taxon>
        <taxon>Tracheophyta</taxon>
        <taxon>Spermatophyta</taxon>
        <taxon>Magnoliopsida</taxon>
        <taxon>eudicotyledons</taxon>
        <taxon>Gunneridae</taxon>
        <taxon>Pentapetalae</taxon>
        <taxon>rosids</taxon>
        <taxon>fabids</taxon>
        <taxon>Fagales</taxon>
        <taxon>Fagaceae</taxon>
        <taxon>Lithocarpus</taxon>
    </lineage>
</organism>